<comment type="caution">
    <text evidence="1">The sequence shown here is derived from an EMBL/GenBank/DDBJ whole genome shotgun (WGS) entry which is preliminary data.</text>
</comment>
<name>A0ACC2VFE2_9TREE</name>
<keyword evidence="2" id="KW-1185">Reference proteome</keyword>
<gene>
    <name evidence="1" type="ORF">QFC19_006633</name>
</gene>
<accession>A0ACC2VFE2</accession>
<protein>
    <submittedName>
        <fullName evidence="1">Uncharacterized protein</fullName>
    </submittedName>
</protein>
<sequence>MKGLQSVHGPVSPPDPPPDVDTIGIDFLTGYLHDDKENGVVARAAICSLLRIAFNQPGFTTVECSSESSVRSSIAKHLCSDSSNFVEVLIAGLGAVYSVLPNRIRLETADEIALTCGSETMRLGSQPHPPMHDISSEIPFSSDDNVKCLFDGDVKTQLALLLDSIAFSNHIMQIIGDTTTSTNRVNVSRNKLQTSINAALQASFIGNVLYPALLESSTGDGSATAVAAYLACIFEDDSVVHHTSVGSVIIHHLLNLSPPQDCAENIQYTLRDCLIDMFLHGSRDNTIAASTLLEAIMHKYCDKVSIAILTEPSPTSTRFARDLKCFANDRMTVPTFLAIQSRAQTSSTPSRNAVPVLLPDGLNGTESASVYSPHAVQSYLALLPPLLSGQKSNDASDPQTQEAYEIDAFMAMSCHPCLTGSLARLDPLSQDKESQQHPHLRMNCDGSFLKAIRGRLRNFFSSEPYANLELTQAICKTANCPMTELEGWMLPENAKSPGKTVLGQDEVDLLNDPFLDYGTDSRNPVVLKLVGELVDDVKRFRASVPGFDTYLAERREGLLGIATNAKVETSIRSVISGEVDNPEDPTSLTPTKSTRTRMVSVLTSFLTPRKPAPSTPSLASQSKLATSPAEHFGTTADTHYRQTTSVVLDSPQHETLNVSASPYSILKRNKRVVQASLVSDTSSTASSEMYTSAAAAATNPGPNVHHVTLSRVLDNVVLLEAFIRQIVALLVARRSLGVDDLY</sequence>
<evidence type="ECO:0000313" key="2">
    <source>
        <dbReference type="Proteomes" id="UP001241377"/>
    </source>
</evidence>
<dbReference type="EMBL" id="JASBWR010000082">
    <property type="protein sequence ID" value="KAJ9097843.1"/>
    <property type="molecule type" value="Genomic_DNA"/>
</dbReference>
<reference evidence="1" key="1">
    <citation type="submission" date="2023-04" db="EMBL/GenBank/DDBJ databases">
        <title>Draft Genome sequencing of Naganishia species isolated from polar environments using Oxford Nanopore Technology.</title>
        <authorList>
            <person name="Leo P."/>
            <person name="Venkateswaran K."/>
        </authorList>
    </citation>
    <scope>NUCLEOTIDE SEQUENCE</scope>
    <source>
        <strain evidence="1">MNA-CCFEE 5261</strain>
    </source>
</reference>
<organism evidence="1 2">
    <name type="scientific">Naganishia cerealis</name>
    <dbReference type="NCBI Taxonomy" id="610337"/>
    <lineage>
        <taxon>Eukaryota</taxon>
        <taxon>Fungi</taxon>
        <taxon>Dikarya</taxon>
        <taxon>Basidiomycota</taxon>
        <taxon>Agaricomycotina</taxon>
        <taxon>Tremellomycetes</taxon>
        <taxon>Filobasidiales</taxon>
        <taxon>Filobasidiaceae</taxon>
        <taxon>Naganishia</taxon>
    </lineage>
</organism>
<proteinExistence type="predicted"/>
<dbReference type="Proteomes" id="UP001241377">
    <property type="component" value="Unassembled WGS sequence"/>
</dbReference>
<evidence type="ECO:0000313" key="1">
    <source>
        <dbReference type="EMBL" id="KAJ9097843.1"/>
    </source>
</evidence>